<evidence type="ECO:0000313" key="5">
    <source>
        <dbReference type="Proteomes" id="UP000242861"/>
    </source>
</evidence>
<sequence>MWRADAAPWHCVWLALLLLLGSGTLFADQPRITLSAGDWPPFIDRQLPAGGPLRQIIDEAFASQGLQVDWHFYPWARALHQARQGRVQGSVLWSRTSDRERDFLFSDVLMHNRVLLVERRQANLHWQTLADLQHARLAGVVAYDYSHAFQRLERQGQLQVLRLPDETQGLRMLIAGRLDAMPMEEAVARHLLGKLPREQQTTVRLAPRPLREDGLFVLFNRQDPQAQHWRDSLNRGLQQLGESGRLAVLLSPLQAPADASR</sequence>
<evidence type="ECO:0000256" key="2">
    <source>
        <dbReference type="ARBA" id="ARBA00022729"/>
    </source>
</evidence>
<dbReference type="SUPFAM" id="SSF53850">
    <property type="entry name" value="Periplasmic binding protein-like II"/>
    <property type="match status" value="1"/>
</dbReference>
<reference evidence="5" key="1">
    <citation type="submission" date="2017-12" db="EMBL/GenBank/DDBJ databases">
        <authorList>
            <person name="Yu X.-Y."/>
        </authorList>
    </citation>
    <scope>NUCLEOTIDE SEQUENCE [LARGE SCALE GENOMIC DNA]</scope>
    <source>
        <strain evidence="5">ZYSR67-Z</strain>
    </source>
</reference>
<dbReference type="Pfam" id="PF00497">
    <property type="entry name" value="SBP_bac_3"/>
    <property type="match status" value="1"/>
</dbReference>
<name>A0A2I0CQU0_9PSED</name>
<evidence type="ECO:0000313" key="4">
    <source>
        <dbReference type="EMBL" id="PKF71530.1"/>
    </source>
</evidence>
<dbReference type="EMBL" id="PIYS01000012">
    <property type="protein sequence ID" value="PKF71530.1"/>
    <property type="molecule type" value="Genomic_DNA"/>
</dbReference>
<protein>
    <submittedName>
        <fullName evidence="4">Amino acid ABC transporter substrate-binding protein</fullName>
    </submittedName>
</protein>
<comment type="caution">
    <text evidence="4">The sequence shown here is derived from an EMBL/GenBank/DDBJ whole genome shotgun (WGS) entry which is preliminary data.</text>
</comment>
<comment type="similarity">
    <text evidence="1">Belongs to the bacterial solute-binding protein 3 family.</text>
</comment>
<organism evidence="4 5">
    <name type="scientific">Pseudomonas fluvialis</name>
    <dbReference type="NCBI Taxonomy" id="1793966"/>
    <lineage>
        <taxon>Bacteria</taxon>
        <taxon>Pseudomonadati</taxon>
        <taxon>Pseudomonadota</taxon>
        <taxon>Gammaproteobacteria</taxon>
        <taxon>Pseudomonadales</taxon>
        <taxon>Pseudomonadaceae</taxon>
        <taxon>Pseudomonas</taxon>
    </lineage>
</organism>
<dbReference type="PANTHER" id="PTHR35936">
    <property type="entry name" value="MEMBRANE-BOUND LYTIC MUREIN TRANSGLYCOSYLASE F"/>
    <property type="match status" value="1"/>
</dbReference>
<dbReference type="InterPro" id="IPR001638">
    <property type="entry name" value="Solute-binding_3/MltF_N"/>
</dbReference>
<dbReference type="PANTHER" id="PTHR35936:SF25">
    <property type="entry name" value="ABC TRANSPORTER SUBSTRATE-BINDING PROTEIN"/>
    <property type="match status" value="1"/>
</dbReference>
<gene>
    <name evidence="4" type="ORF">CW360_07325</name>
</gene>
<accession>A0A2I0CQU0</accession>
<dbReference type="RefSeq" id="WP_101193254.1">
    <property type="nucleotide sequence ID" value="NZ_PIYS01000012.1"/>
</dbReference>
<proteinExistence type="inferred from homology"/>
<evidence type="ECO:0000259" key="3">
    <source>
        <dbReference type="Pfam" id="PF00497"/>
    </source>
</evidence>
<feature type="domain" description="Solute-binding protein family 3/N-terminal" evidence="3">
    <location>
        <begin position="49"/>
        <end position="249"/>
    </location>
</feature>
<dbReference type="Gene3D" id="3.40.190.10">
    <property type="entry name" value="Periplasmic binding protein-like II"/>
    <property type="match status" value="2"/>
</dbReference>
<dbReference type="AlphaFoldDB" id="A0A2I0CQU0"/>
<keyword evidence="2" id="KW-0732">Signal</keyword>
<dbReference type="Proteomes" id="UP000242861">
    <property type="component" value="Unassembled WGS sequence"/>
</dbReference>
<evidence type="ECO:0000256" key="1">
    <source>
        <dbReference type="ARBA" id="ARBA00010333"/>
    </source>
</evidence>